<dbReference type="PANTHER" id="PTHR47966:SF49">
    <property type="entry name" value="PEPSIN A-5"/>
    <property type="match status" value="1"/>
</dbReference>
<dbReference type="Pfam" id="PF00026">
    <property type="entry name" value="Asp"/>
    <property type="match status" value="1"/>
</dbReference>
<dbReference type="SUPFAM" id="SSF50630">
    <property type="entry name" value="Acid proteases"/>
    <property type="match status" value="1"/>
</dbReference>
<dbReference type="STRING" id="10141.ENSCPOP00000020962"/>
<keyword evidence="8" id="KW-0865">Zymogen</keyword>
<evidence type="ECO:0000256" key="12">
    <source>
        <dbReference type="RuleBase" id="RU000454"/>
    </source>
</evidence>
<dbReference type="GO" id="GO:0005576">
    <property type="term" value="C:extracellular region"/>
    <property type="evidence" value="ECO:0007669"/>
    <property type="project" value="UniProtKB-SubCell"/>
</dbReference>
<keyword evidence="6 12" id="KW-0064">Aspartyl protease</keyword>
<evidence type="ECO:0000256" key="7">
    <source>
        <dbReference type="ARBA" id="ARBA00022801"/>
    </source>
</evidence>
<dbReference type="Gene3D" id="6.10.140.60">
    <property type="match status" value="1"/>
</dbReference>
<evidence type="ECO:0000256" key="11">
    <source>
        <dbReference type="PIRSR" id="PIRSR601461-2"/>
    </source>
</evidence>
<dbReference type="GO" id="GO:0004190">
    <property type="term" value="F:aspartic-type endopeptidase activity"/>
    <property type="evidence" value="ECO:0007669"/>
    <property type="project" value="UniProtKB-KW"/>
</dbReference>
<reference evidence="14" key="3">
    <citation type="submission" date="2025-09" db="UniProtKB">
        <authorList>
            <consortium name="Ensembl"/>
        </authorList>
    </citation>
    <scope>IDENTIFICATION</scope>
    <source>
        <strain evidence="14">2N</strain>
    </source>
</reference>
<feature type="domain" description="Peptidase A1" evidence="13">
    <location>
        <begin position="61"/>
        <end position="381"/>
    </location>
</feature>
<dbReference type="AlphaFoldDB" id="H0WD90"/>
<name>H0WD90_CAVPO</name>
<organism evidence="14 15">
    <name type="scientific">Cavia porcellus</name>
    <name type="common">Guinea pig</name>
    <dbReference type="NCBI Taxonomy" id="10141"/>
    <lineage>
        <taxon>Eukaryota</taxon>
        <taxon>Metazoa</taxon>
        <taxon>Chordata</taxon>
        <taxon>Craniata</taxon>
        <taxon>Vertebrata</taxon>
        <taxon>Euteleostomi</taxon>
        <taxon>Mammalia</taxon>
        <taxon>Eutheria</taxon>
        <taxon>Euarchontoglires</taxon>
        <taxon>Glires</taxon>
        <taxon>Rodentia</taxon>
        <taxon>Hystricomorpha</taxon>
        <taxon>Caviidae</taxon>
        <taxon>Cavia</taxon>
    </lineage>
</organism>
<evidence type="ECO:0000256" key="6">
    <source>
        <dbReference type="ARBA" id="ARBA00022750"/>
    </source>
</evidence>
<evidence type="ECO:0000256" key="1">
    <source>
        <dbReference type="ARBA" id="ARBA00004613"/>
    </source>
</evidence>
<dbReference type="VEuPathDB" id="HostDB:ENSCPOG00000023404"/>
<dbReference type="FunFam" id="2.40.70.10:FF:000006">
    <property type="entry name" value="Cathepsin E"/>
    <property type="match status" value="1"/>
</dbReference>
<comment type="subcellular location">
    <subcellularLocation>
        <location evidence="1">Secreted</location>
    </subcellularLocation>
</comment>
<evidence type="ECO:0000313" key="14">
    <source>
        <dbReference type="Ensembl" id="ENSCPOP00000020962.2"/>
    </source>
</evidence>
<evidence type="ECO:0000256" key="10">
    <source>
        <dbReference type="PIRSR" id="PIRSR601461-1"/>
    </source>
</evidence>
<keyword evidence="9 11" id="KW-1015">Disulfide bond</keyword>
<dbReference type="PRINTS" id="PR00792">
    <property type="entry name" value="PEPSIN"/>
</dbReference>
<dbReference type="PROSITE" id="PS51767">
    <property type="entry name" value="PEPTIDASE_A1"/>
    <property type="match status" value="1"/>
</dbReference>
<dbReference type="PROSITE" id="PS00141">
    <property type="entry name" value="ASP_PROTEASE"/>
    <property type="match status" value="2"/>
</dbReference>
<dbReference type="FunFam" id="2.40.70.10:FF:000004">
    <property type="entry name" value="Pepsin A"/>
    <property type="match status" value="1"/>
</dbReference>
<dbReference type="FunCoup" id="H0WD90">
    <property type="interactions" value="92"/>
</dbReference>
<keyword evidence="7 12" id="KW-0378">Hydrolase</keyword>
<dbReference type="InterPro" id="IPR001969">
    <property type="entry name" value="Aspartic_peptidase_AS"/>
</dbReference>
<dbReference type="InterPro" id="IPR021109">
    <property type="entry name" value="Peptidase_aspartic_dom_sf"/>
</dbReference>
<dbReference type="Pfam" id="PF07966">
    <property type="entry name" value="A1_Propeptide"/>
    <property type="match status" value="1"/>
</dbReference>
<reference evidence="15" key="1">
    <citation type="journal article" date="2011" name="Nature">
        <title>A high-resolution map of human evolutionary constraint using 29 mammals.</title>
        <authorList>
            <person name="Lindblad-Toh K."/>
            <person name="Garber M."/>
            <person name="Zuk O."/>
            <person name="Lin M.F."/>
            <person name="Parker B.J."/>
            <person name="Washietl S."/>
            <person name="Kheradpour P."/>
            <person name="Ernst J."/>
            <person name="Jordan G."/>
            <person name="Mauceli E."/>
            <person name="Ward L.D."/>
            <person name="Lowe C.B."/>
            <person name="Holloway A.K."/>
            <person name="Clamp M."/>
            <person name="Gnerre S."/>
            <person name="Alfoldi J."/>
            <person name="Beal K."/>
            <person name="Chang J."/>
            <person name="Clawson H."/>
            <person name="Cuff J."/>
            <person name="Di Palma F."/>
            <person name="Fitzgerald S."/>
            <person name="Flicek P."/>
            <person name="Guttman M."/>
            <person name="Hubisz M.J."/>
            <person name="Jaffe D.B."/>
            <person name="Jungreis I."/>
            <person name="Kent W.J."/>
            <person name="Kostka D."/>
            <person name="Lara M."/>
            <person name="Martins A.L."/>
            <person name="Massingham T."/>
            <person name="Moltke I."/>
            <person name="Raney B.J."/>
            <person name="Rasmussen M.D."/>
            <person name="Robinson J."/>
            <person name="Stark A."/>
            <person name="Vilella A.J."/>
            <person name="Wen J."/>
            <person name="Xie X."/>
            <person name="Zody M.C."/>
            <person name="Baldwin J."/>
            <person name="Bloom T."/>
            <person name="Chin C.W."/>
            <person name="Heiman D."/>
            <person name="Nicol R."/>
            <person name="Nusbaum C."/>
            <person name="Young S."/>
            <person name="Wilkinson J."/>
            <person name="Worley K.C."/>
            <person name="Kovar C.L."/>
            <person name="Muzny D.M."/>
            <person name="Gibbs R.A."/>
            <person name="Cree A."/>
            <person name="Dihn H.H."/>
            <person name="Fowler G."/>
            <person name="Jhangiani S."/>
            <person name="Joshi V."/>
            <person name="Lee S."/>
            <person name="Lewis L.R."/>
            <person name="Nazareth L.V."/>
            <person name="Okwuonu G."/>
            <person name="Santibanez J."/>
            <person name="Warren W.C."/>
            <person name="Mardis E.R."/>
            <person name="Weinstock G.M."/>
            <person name="Wilson R.K."/>
            <person name="Delehaunty K."/>
            <person name="Dooling D."/>
            <person name="Fronik C."/>
            <person name="Fulton L."/>
            <person name="Fulton B."/>
            <person name="Graves T."/>
            <person name="Minx P."/>
            <person name="Sodergren E."/>
            <person name="Birney E."/>
            <person name="Margulies E.H."/>
            <person name="Herrero J."/>
            <person name="Green E.D."/>
            <person name="Haussler D."/>
            <person name="Siepel A."/>
            <person name="Goldman N."/>
            <person name="Pollard K.S."/>
            <person name="Pedersen J.S."/>
            <person name="Lander E.S."/>
            <person name="Kellis M."/>
        </authorList>
    </citation>
    <scope>NUCLEOTIDE SEQUENCE [LARGE SCALE GENOMIC DNA]</scope>
    <source>
        <strain evidence="15">2N</strain>
    </source>
</reference>
<dbReference type="eggNOG" id="KOG1339">
    <property type="taxonomic scope" value="Eukaryota"/>
</dbReference>
<dbReference type="Proteomes" id="UP000005447">
    <property type="component" value="Unassembled WGS sequence"/>
</dbReference>
<proteinExistence type="inferred from homology"/>
<keyword evidence="4 12" id="KW-0645">Protease</keyword>
<keyword evidence="15" id="KW-1185">Reference proteome</keyword>
<protein>
    <recommendedName>
        <fullName evidence="13">Peptidase A1 domain-containing protein</fullName>
    </recommendedName>
</protein>
<evidence type="ECO:0000256" key="4">
    <source>
        <dbReference type="ARBA" id="ARBA00022670"/>
    </source>
</evidence>
<feature type="active site" evidence="10">
    <location>
        <position position="262"/>
    </location>
</feature>
<evidence type="ECO:0000256" key="5">
    <source>
        <dbReference type="ARBA" id="ARBA00022729"/>
    </source>
</evidence>
<sequence>VMWPAFLGLVAVAQGLVTVPLMRVKSLRQSLREKDLLEQYPLQLARGTAYAPIRNFLDAAYVAVIGVGTPPQEFQVVLDTGSASLWVPSIRCASPACATHRAFDPQLSSTLRVSGRPISLVYGSGRMSGFLAYDTVQIGGLVDVAQAFGLSLQEAGSFMEHAAFDGILGLSYPSLGLPGTMPVFDSLWAQGRLSRKLFAFYLSSKAEAGSMLMLGGVDPAYYSGDLHWVPVSKPRYWQLAMDSISMGGKDIACHGGCQAILDTGTSLVNGPRQAIAAIQKILGAKGSRNGELVVNCSTISALPEVIFTIGGLSYPVPASAYIQKVGSQYPAGRPGNNVCYSGFEEEAVDQALGTEVWVLGDVFLRLYFSVFDRENDRIGLAPAT</sequence>
<dbReference type="InterPro" id="IPR033121">
    <property type="entry name" value="PEPTIDASE_A1"/>
</dbReference>
<gene>
    <name evidence="14" type="primary">LOC100723347</name>
</gene>
<feature type="disulfide bond" evidence="11">
    <location>
        <begin position="253"/>
        <end position="257"/>
    </location>
</feature>
<dbReference type="HOGENOM" id="CLU_013253_3_0_1"/>
<dbReference type="GO" id="GO:0006508">
    <property type="term" value="P:proteolysis"/>
    <property type="evidence" value="ECO:0007669"/>
    <property type="project" value="UniProtKB-KW"/>
</dbReference>
<feature type="disulfide bond" evidence="11">
    <location>
        <begin position="92"/>
        <end position="97"/>
    </location>
</feature>
<dbReference type="OMA" id="MKWFGVL"/>
<feature type="disulfide bond" evidence="11">
    <location>
        <begin position="296"/>
        <end position="339"/>
    </location>
</feature>
<evidence type="ECO:0000256" key="9">
    <source>
        <dbReference type="ARBA" id="ARBA00023157"/>
    </source>
</evidence>
<dbReference type="InParanoid" id="H0WD90"/>
<accession>H0WD90</accession>
<evidence type="ECO:0000256" key="2">
    <source>
        <dbReference type="ARBA" id="ARBA00007447"/>
    </source>
</evidence>
<dbReference type="PANTHER" id="PTHR47966">
    <property type="entry name" value="BETA-SITE APP-CLEAVING ENZYME, ISOFORM A-RELATED"/>
    <property type="match status" value="1"/>
</dbReference>
<dbReference type="GeneTree" id="ENSGT00940000153747"/>
<comment type="similarity">
    <text evidence="2 12">Belongs to the peptidase A1 family.</text>
</comment>
<dbReference type="InterPro" id="IPR012848">
    <property type="entry name" value="Aspartic_peptidase_N"/>
</dbReference>
<dbReference type="Gene3D" id="2.40.70.10">
    <property type="entry name" value="Acid Proteases"/>
    <property type="match status" value="2"/>
</dbReference>
<feature type="active site" evidence="10">
    <location>
        <position position="79"/>
    </location>
</feature>
<evidence type="ECO:0000256" key="3">
    <source>
        <dbReference type="ARBA" id="ARBA00022525"/>
    </source>
</evidence>
<keyword evidence="3" id="KW-0964">Secreted</keyword>
<dbReference type="EMBL" id="AAKN02045305">
    <property type="status" value="NOT_ANNOTATED_CDS"/>
    <property type="molecule type" value="Genomic_DNA"/>
</dbReference>
<evidence type="ECO:0000313" key="15">
    <source>
        <dbReference type="Proteomes" id="UP000005447"/>
    </source>
</evidence>
<keyword evidence="5" id="KW-0732">Signal</keyword>
<evidence type="ECO:0000256" key="8">
    <source>
        <dbReference type="ARBA" id="ARBA00023145"/>
    </source>
</evidence>
<evidence type="ECO:0000259" key="13">
    <source>
        <dbReference type="PROSITE" id="PS51767"/>
    </source>
</evidence>
<reference evidence="14" key="2">
    <citation type="submission" date="2025-08" db="UniProtKB">
        <authorList>
            <consortium name="Ensembl"/>
        </authorList>
    </citation>
    <scope>IDENTIFICATION</scope>
    <source>
        <strain evidence="14">2N</strain>
    </source>
</reference>
<dbReference type="Ensembl" id="ENSCPOT00000028013.2">
    <property type="protein sequence ID" value="ENSCPOP00000020962.2"/>
    <property type="gene ID" value="ENSCPOG00000023404.2"/>
</dbReference>
<dbReference type="InterPro" id="IPR001461">
    <property type="entry name" value="Aspartic_peptidase_A1"/>
</dbReference>